<dbReference type="EC" id="3.4.-.-" evidence="3"/>
<evidence type="ECO:0000259" key="2">
    <source>
        <dbReference type="Pfam" id="PF02517"/>
    </source>
</evidence>
<dbReference type="PANTHER" id="PTHR36435:SF1">
    <property type="entry name" value="CAAX AMINO TERMINAL PROTEASE FAMILY PROTEIN"/>
    <property type="match status" value="1"/>
</dbReference>
<feature type="transmembrane region" description="Helical" evidence="1">
    <location>
        <begin position="349"/>
        <end position="370"/>
    </location>
</feature>
<feature type="domain" description="CAAX prenyl protease 2/Lysostaphin resistance protein A-like" evidence="2">
    <location>
        <begin position="472"/>
        <end position="558"/>
    </location>
</feature>
<dbReference type="EMBL" id="JBHSMP010000011">
    <property type="protein sequence ID" value="MFC5428848.1"/>
    <property type="molecule type" value="Genomic_DNA"/>
</dbReference>
<gene>
    <name evidence="3" type="ORF">ACFPTO_08545</name>
</gene>
<name>A0ABW0J717_9BURK</name>
<feature type="transmembrane region" description="Helical" evidence="1">
    <location>
        <begin position="424"/>
        <end position="443"/>
    </location>
</feature>
<keyword evidence="4" id="KW-1185">Reference proteome</keyword>
<keyword evidence="1" id="KW-0472">Membrane</keyword>
<evidence type="ECO:0000313" key="4">
    <source>
        <dbReference type="Proteomes" id="UP001596103"/>
    </source>
</evidence>
<dbReference type="InterPro" id="IPR003675">
    <property type="entry name" value="Rce1/LyrA-like_dom"/>
</dbReference>
<comment type="caution">
    <text evidence="3">The sequence shown here is derived from an EMBL/GenBank/DDBJ whole genome shotgun (WGS) entry which is preliminary data.</text>
</comment>
<accession>A0ABW0J717</accession>
<reference evidence="4" key="1">
    <citation type="journal article" date="2019" name="Int. J. Syst. Evol. Microbiol.">
        <title>The Global Catalogue of Microorganisms (GCM) 10K type strain sequencing project: providing services to taxonomists for standard genome sequencing and annotation.</title>
        <authorList>
            <consortium name="The Broad Institute Genomics Platform"/>
            <consortium name="The Broad Institute Genome Sequencing Center for Infectious Disease"/>
            <person name="Wu L."/>
            <person name="Ma J."/>
        </authorList>
    </citation>
    <scope>NUCLEOTIDE SEQUENCE [LARGE SCALE GENOMIC DNA]</scope>
    <source>
        <strain evidence="4">CCUG 56042</strain>
    </source>
</reference>
<dbReference type="Pfam" id="PF02517">
    <property type="entry name" value="Rce1-like"/>
    <property type="match status" value="1"/>
</dbReference>
<dbReference type="GO" id="GO:0016787">
    <property type="term" value="F:hydrolase activity"/>
    <property type="evidence" value="ECO:0007669"/>
    <property type="project" value="UniProtKB-KW"/>
</dbReference>
<dbReference type="Proteomes" id="UP001596103">
    <property type="component" value="Unassembled WGS sequence"/>
</dbReference>
<dbReference type="RefSeq" id="WP_377710821.1">
    <property type="nucleotide sequence ID" value="NZ_JBHSMP010000011.1"/>
</dbReference>
<proteinExistence type="predicted"/>
<feature type="transmembrane region" description="Helical" evidence="1">
    <location>
        <begin position="522"/>
        <end position="539"/>
    </location>
</feature>
<keyword evidence="3" id="KW-0378">Hydrolase</keyword>
<feature type="transmembrane region" description="Helical" evidence="1">
    <location>
        <begin position="298"/>
        <end position="323"/>
    </location>
</feature>
<evidence type="ECO:0000313" key="3">
    <source>
        <dbReference type="EMBL" id="MFC5428848.1"/>
    </source>
</evidence>
<protein>
    <submittedName>
        <fullName evidence="3">CPBP family intramembrane glutamic endopeptidase</fullName>
        <ecNumber evidence="3">3.4.-.-</ecNumber>
    </submittedName>
</protein>
<feature type="transmembrane region" description="Helical" evidence="1">
    <location>
        <begin position="488"/>
        <end position="510"/>
    </location>
</feature>
<sequence>MVSIVENSEKATYDQTLAAYRQAILEHPADPALVLSACKFSERFAMSDDSTWADAAGKDFNACQAALEKNYSNDTDVELFLLEHRYGKPAIEYGEPLVARSRSWPAPQQARLYAALSSAYTAVKDDERAGKEAVLAVQVDPASLQLVKAMRYLAKKNETAAAARLLALAPLPQFTWFEAQRIRAATELLPGNEAKNELLRAQHAGLKIDAYTAARALEHVGDAAGANAILNANNAPYKNETPQNRQFRLDVAFDANDAKVAADIIRGQYAATHNAAQLAPAYVHLIGLDPSLAGRSDLIPVAMSFITFLLMVAAVPGLLMFPVHYRGTVRQRIGKPCTPLFERIGLRHAWLALAIFLPAVYVVAMLRFGGNISLSPAGGGVARIDWQKRLAVSHLWTLLFVAVGLVSVGRLLSWRDWLGSGRWTLNWLLPPGALLLYNVNLWLSQPHTPYNWAHATWAVALVHGAESLGGVPLALIVLSLLVPIMEELVFRGCLLGGLSRHLSFGWANFLQAMVFASLHQDSSHFFYLCAMGAAAGWLAKKTKGLSMPILFHALNNAIFVFSVTA</sequence>
<evidence type="ECO:0000256" key="1">
    <source>
        <dbReference type="SAM" id="Phobius"/>
    </source>
</evidence>
<dbReference type="PANTHER" id="PTHR36435">
    <property type="entry name" value="SLR1288 PROTEIN"/>
    <property type="match status" value="1"/>
</dbReference>
<feature type="transmembrane region" description="Helical" evidence="1">
    <location>
        <begin position="390"/>
        <end position="412"/>
    </location>
</feature>
<dbReference type="InterPro" id="IPR052710">
    <property type="entry name" value="CAAX_protease"/>
</dbReference>
<keyword evidence="1" id="KW-0812">Transmembrane</keyword>
<keyword evidence="1" id="KW-1133">Transmembrane helix</keyword>
<feature type="transmembrane region" description="Helical" evidence="1">
    <location>
        <begin position="455"/>
        <end position="481"/>
    </location>
</feature>
<organism evidence="3 4">
    <name type="scientific">Paraburkholderia denitrificans</name>
    <dbReference type="NCBI Taxonomy" id="694025"/>
    <lineage>
        <taxon>Bacteria</taxon>
        <taxon>Pseudomonadati</taxon>
        <taxon>Pseudomonadota</taxon>
        <taxon>Betaproteobacteria</taxon>
        <taxon>Burkholderiales</taxon>
        <taxon>Burkholderiaceae</taxon>
        <taxon>Paraburkholderia</taxon>
    </lineage>
</organism>